<dbReference type="Gene3D" id="3.60.20.10">
    <property type="entry name" value="Glutamine Phosphoribosylpyrophosphate, subunit 1, domain 1"/>
    <property type="match status" value="1"/>
</dbReference>
<accession>A0A6S6RVH7</accession>
<gene>
    <name evidence="3" type="ORF">HELGO_WM11006</name>
</gene>
<dbReference type="PANTHER" id="PTHR43187">
    <property type="entry name" value="GLUTAMINE AMIDOTRANSFERASE DUG3-RELATED"/>
    <property type="match status" value="1"/>
</dbReference>
<name>A0A6S6RVH7_9BACT</name>
<dbReference type="PANTHER" id="PTHR43187:SF1">
    <property type="entry name" value="GLUTAMINE AMIDOTRANSFERASE DUG3-RELATED"/>
    <property type="match status" value="1"/>
</dbReference>
<dbReference type="AlphaFoldDB" id="A0A6S6RVH7"/>
<dbReference type="Pfam" id="PF13230">
    <property type="entry name" value="GATase_4"/>
    <property type="match status" value="1"/>
</dbReference>
<evidence type="ECO:0000256" key="1">
    <source>
        <dbReference type="ARBA" id="ARBA00022962"/>
    </source>
</evidence>
<evidence type="ECO:0000259" key="2">
    <source>
        <dbReference type="PROSITE" id="PS51278"/>
    </source>
</evidence>
<organism evidence="3">
    <name type="scientific">uncultured Campylobacterales bacterium</name>
    <dbReference type="NCBI Taxonomy" id="352960"/>
    <lineage>
        <taxon>Bacteria</taxon>
        <taxon>Pseudomonadati</taxon>
        <taxon>Campylobacterota</taxon>
        <taxon>Epsilonproteobacteria</taxon>
        <taxon>Campylobacterales</taxon>
        <taxon>environmental samples</taxon>
    </lineage>
</organism>
<feature type="domain" description="Glutamine amidotransferase type-2" evidence="2">
    <location>
        <begin position="2"/>
        <end position="271"/>
    </location>
</feature>
<keyword evidence="3" id="KW-0808">Transferase</keyword>
<protein>
    <submittedName>
        <fullName evidence="3">Class II glutamine amidotransferase</fullName>
    </submittedName>
</protein>
<dbReference type="InterPro" id="IPR026869">
    <property type="entry name" value="EgtC-like"/>
</dbReference>
<reference evidence="3" key="1">
    <citation type="submission" date="2020-01" db="EMBL/GenBank/DDBJ databases">
        <authorList>
            <person name="Meier V. D."/>
            <person name="Meier V D."/>
        </authorList>
    </citation>
    <scope>NUCLEOTIDE SEQUENCE</scope>
    <source>
        <strain evidence="3">HLG_WM_MAG_12</strain>
    </source>
</reference>
<keyword evidence="1 3" id="KW-0315">Glutamine amidotransferase</keyword>
<dbReference type="GO" id="GO:0016740">
    <property type="term" value="F:transferase activity"/>
    <property type="evidence" value="ECO:0007669"/>
    <property type="project" value="UniProtKB-KW"/>
</dbReference>
<dbReference type="InterPro" id="IPR029055">
    <property type="entry name" value="Ntn_hydrolases_N"/>
</dbReference>
<dbReference type="InterPro" id="IPR052373">
    <property type="entry name" value="Gamma-glu_amide_hydrolase"/>
</dbReference>
<evidence type="ECO:0000313" key="3">
    <source>
        <dbReference type="EMBL" id="CAA6800910.1"/>
    </source>
</evidence>
<dbReference type="EMBL" id="CACVAW010000004">
    <property type="protein sequence ID" value="CAA6800910.1"/>
    <property type="molecule type" value="Genomic_DNA"/>
</dbReference>
<sequence>MCRFMCYKGHNKEVLWDLISRPTNSLVVQSQRSKERLIPTNGDGFGVGWYDDSISAEPGLYLTIRPAWNDRNIQSILSKISSNCFSAHIRDASVGHISRSNTHPFIYKNLLMMHNGNIPSFHKIKRKLRSFLIDESYNWIKGSTDSEHFFALFLDFLHKYDKYDEENVAKAIKKTIEVINTLLEEIGEKEPANINVNISDGKFVVASRYSNNGGEPLSLYYSKMGKFSFINNIFSILGESKSILVVSEKLNEVTSNWNKVPDNHIIKISNNFDLSLEEI</sequence>
<dbReference type="PROSITE" id="PS51278">
    <property type="entry name" value="GATASE_TYPE_2"/>
    <property type="match status" value="1"/>
</dbReference>
<dbReference type="SUPFAM" id="SSF56235">
    <property type="entry name" value="N-terminal nucleophile aminohydrolases (Ntn hydrolases)"/>
    <property type="match status" value="1"/>
</dbReference>
<dbReference type="CDD" id="cd01908">
    <property type="entry name" value="YafJ"/>
    <property type="match status" value="1"/>
</dbReference>
<dbReference type="InterPro" id="IPR017932">
    <property type="entry name" value="GATase_2_dom"/>
</dbReference>
<proteinExistence type="predicted"/>